<dbReference type="EMBL" id="ASPP01034015">
    <property type="protein sequence ID" value="ETO03157.1"/>
    <property type="molecule type" value="Genomic_DNA"/>
</dbReference>
<dbReference type="SUPFAM" id="SSF57850">
    <property type="entry name" value="RING/U-box"/>
    <property type="match status" value="1"/>
</dbReference>
<dbReference type="PROSITE" id="PS51698">
    <property type="entry name" value="U_BOX"/>
    <property type="match status" value="1"/>
</dbReference>
<comment type="caution">
    <text evidence="2">The sequence shown here is derived from an EMBL/GenBank/DDBJ whole genome shotgun (WGS) entry which is preliminary data.</text>
</comment>
<evidence type="ECO:0000313" key="3">
    <source>
        <dbReference type="Proteomes" id="UP000023152"/>
    </source>
</evidence>
<dbReference type="Proteomes" id="UP000023152">
    <property type="component" value="Unassembled WGS sequence"/>
</dbReference>
<dbReference type="AlphaFoldDB" id="X6LPS3"/>
<dbReference type="OrthoDB" id="10064100at2759"/>
<dbReference type="GO" id="GO:0004842">
    <property type="term" value="F:ubiquitin-protein transferase activity"/>
    <property type="evidence" value="ECO:0007669"/>
    <property type="project" value="InterPro"/>
</dbReference>
<keyword evidence="3" id="KW-1185">Reference proteome</keyword>
<accession>X6LPS3</accession>
<dbReference type="Pfam" id="PF04564">
    <property type="entry name" value="U-box"/>
    <property type="match status" value="1"/>
</dbReference>
<dbReference type="Gene3D" id="3.30.40.10">
    <property type="entry name" value="Zinc/RING finger domain, C3HC4 (zinc finger)"/>
    <property type="match status" value="1"/>
</dbReference>
<reference evidence="2 3" key="1">
    <citation type="journal article" date="2013" name="Curr. Biol.">
        <title>The Genome of the Foraminiferan Reticulomyxa filosa.</title>
        <authorList>
            <person name="Glockner G."/>
            <person name="Hulsmann N."/>
            <person name="Schleicher M."/>
            <person name="Noegel A.A."/>
            <person name="Eichinger L."/>
            <person name="Gallinger C."/>
            <person name="Pawlowski J."/>
            <person name="Sierra R."/>
            <person name="Euteneuer U."/>
            <person name="Pillet L."/>
            <person name="Moustafa A."/>
            <person name="Platzer M."/>
            <person name="Groth M."/>
            <person name="Szafranski K."/>
            <person name="Schliwa M."/>
        </authorList>
    </citation>
    <scope>NUCLEOTIDE SEQUENCE [LARGE SCALE GENOMIC DNA]</scope>
</reference>
<sequence length="115" mass="13537">MSKNDWMDIFETFSQACIIHDTFNQICKRYPNDVIDPNKCITYQDILKEYICPLSISIMKDPVIALNGITYDRSSIMNQYQNIPNYYSLMIDGNLELYPDISLQQKIKYFLKSSK</sequence>
<protein>
    <submittedName>
        <fullName evidence="2">U-box domain-containing protein 24</fullName>
    </submittedName>
</protein>
<feature type="domain" description="U-box" evidence="1">
    <location>
        <begin position="45"/>
        <end position="76"/>
    </location>
</feature>
<dbReference type="InterPro" id="IPR013083">
    <property type="entry name" value="Znf_RING/FYVE/PHD"/>
</dbReference>
<evidence type="ECO:0000259" key="1">
    <source>
        <dbReference type="PROSITE" id="PS51698"/>
    </source>
</evidence>
<name>X6LPS3_RETFI</name>
<gene>
    <name evidence="2" type="ORF">RFI_34254</name>
</gene>
<dbReference type="CDD" id="cd16453">
    <property type="entry name" value="RING-Ubox"/>
    <property type="match status" value="1"/>
</dbReference>
<evidence type="ECO:0000313" key="2">
    <source>
        <dbReference type="EMBL" id="ETO03157.1"/>
    </source>
</evidence>
<proteinExistence type="predicted"/>
<dbReference type="GO" id="GO:0016567">
    <property type="term" value="P:protein ubiquitination"/>
    <property type="evidence" value="ECO:0007669"/>
    <property type="project" value="InterPro"/>
</dbReference>
<organism evidence="2 3">
    <name type="scientific">Reticulomyxa filosa</name>
    <dbReference type="NCBI Taxonomy" id="46433"/>
    <lineage>
        <taxon>Eukaryota</taxon>
        <taxon>Sar</taxon>
        <taxon>Rhizaria</taxon>
        <taxon>Retaria</taxon>
        <taxon>Foraminifera</taxon>
        <taxon>Monothalamids</taxon>
        <taxon>Reticulomyxidae</taxon>
        <taxon>Reticulomyxa</taxon>
    </lineage>
</organism>
<dbReference type="InterPro" id="IPR003613">
    <property type="entry name" value="Ubox_domain"/>
</dbReference>